<dbReference type="AlphaFoldDB" id="A0AA42CKA1"/>
<feature type="non-terminal residue" evidence="1">
    <location>
        <position position="233"/>
    </location>
</feature>
<dbReference type="Gene3D" id="3.30.1540.10">
    <property type="entry name" value="formyl-coa transferase, domain 3"/>
    <property type="match status" value="1"/>
</dbReference>
<dbReference type="InterPro" id="IPR023606">
    <property type="entry name" value="CoA-Trfase_III_dom_1_sf"/>
</dbReference>
<organism evidence="1 2">
    <name type="scientific">Limobrevibacterium gyesilva</name>
    <dbReference type="NCBI Taxonomy" id="2991712"/>
    <lineage>
        <taxon>Bacteria</taxon>
        <taxon>Pseudomonadati</taxon>
        <taxon>Pseudomonadota</taxon>
        <taxon>Alphaproteobacteria</taxon>
        <taxon>Acetobacterales</taxon>
        <taxon>Acetobacteraceae</taxon>
        <taxon>Limobrevibacterium</taxon>
    </lineage>
</organism>
<dbReference type="InterPro" id="IPR044855">
    <property type="entry name" value="CoA-Trfase_III_dom3_sf"/>
</dbReference>
<dbReference type="Gene3D" id="3.40.50.10540">
    <property type="entry name" value="Crotonobetainyl-coa:carnitine coa-transferase, domain 1"/>
    <property type="match status" value="2"/>
</dbReference>
<protein>
    <submittedName>
        <fullName evidence="1">CoA transferase</fullName>
    </submittedName>
</protein>
<dbReference type="Proteomes" id="UP001165679">
    <property type="component" value="Unassembled WGS sequence"/>
</dbReference>
<dbReference type="Pfam" id="PF02515">
    <property type="entry name" value="CoA_transf_3"/>
    <property type="match status" value="1"/>
</dbReference>
<dbReference type="EMBL" id="JAPDNT010000043">
    <property type="protein sequence ID" value="MCW3477620.1"/>
    <property type="molecule type" value="Genomic_DNA"/>
</dbReference>
<reference evidence="1" key="1">
    <citation type="submission" date="2022-09" db="EMBL/GenBank/DDBJ databases">
        <title>Rhodovastum sp. nov. RN2-1 isolated from soil in Seongnam, South Korea.</title>
        <authorList>
            <person name="Le N.T."/>
        </authorList>
    </citation>
    <scope>NUCLEOTIDE SEQUENCE</scope>
    <source>
        <strain evidence="1">RN2-1</strain>
    </source>
</reference>
<reference evidence="1" key="2">
    <citation type="submission" date="2022-10" db="EMBL/GenBank/DDBJ databases">
        <authorList>
            <person name="Trinh H.N."/>
        </authorList>
    </citation>
    <scope>NUCLEOTIDE SEQUENCE</scope>
    <source>
        <strain evidence="1">RN2-1</strain>
    </source>
</reference>
<evidence type="ECO:0000313" key="2">
    <source>
        <dbReference type="Proteomes" id="UP001165679"/>
    </source>
</evidence>
<accession>A0AA42CKA1</accession>
<comment type="caution">
    <text evidence="1">The sequence shown here is derived from an EMBL/GenBank/DDBJ whole genome shotgun (WGS) entry which is preliminary data.</text>
</comment>
<keyword evidence="1" id="KW-0808">Transferase</keyword>
<dbReference type="PANTHER" id="PTHR48229:SF1">
    <property type="entry name" value="ALPHA METHYLACYL-COA RACEMASE-RELATED"/>
    <property type="match status" value="1"/>
</dbReference>
<name>A0AA42CKA1_9PROT</name>
<dbReference type="RefSeq" id="WP_264716576.1">
    <property type="nucleotide sequence ID" value="NZ_JAPDNT010000043.1"/>
</dbReference>
<keyword evidence="2" id="KW-1185">Reference proteome</keyword>
<evidence type="ECO:0000313" key="1">
    <source>
        <dbReference type="EMBL" id="MCW3477620.1"/>
    </source>
</evidence>
<gene>
    <name evidence="1" type="ORF">OL599_23965</name>
</gene>
<dbReference type="InterPro" id="IPR052985">
    <property type="entry name" value="CoA-trans_III_biosynth/detox"/>
</dbReference>
<dbReference type="PANTHER" id="PTHR48229">
    <property type="entry name" value="CAIB/BAIF FAMILY ENZYME (AFU_ORTHOLOGUE AFUA_1G05360)-RELATED"/>
    <property type="match status" value="1"/>
</dbReference>
<dbReference type="SUPFAM" id="SSF89796">
    <property type="entry name" value="CoA-transferase family III (CaiB/BaiF)"/>
    <property type="match status" value="2"/>
</dbReference>
<dbReference type="InterPro" id="IPR003673">
    <property type="entry name" value="CoA-Trfase_fam_III"/>
</dbReference>
<proteinExistence type="predicted"/>
<sequence length="233" mass="24540">MDISSSTLTQLWRLSGLPDLAPGAPSLTGADPVLPSSFRVGTAAQASIAAAALAAAEIWRRRTGGTQQVGVDMRHAAAEFRSERHLRIDGAVPPDPWDRIAGTYRCGDGRWVRLHTNFPHHRDGMLRLLDCAHDRAAVTAALARWQAEAFETAAAEAGLAVTCLRSFAEWDAHPQGQAVAALPALSIERIGDAPPVPLGPPGARPLSGLRALDLTRVIAGPVCGRALAAHGPD</sequence>
<dbReference type="GO" id="GO:0016740">
    <property type="term" value="F:transferase activity"/>
    <property type="evidence" value="ECO:0007669"/>
    <property type="project" value="UniProtKB-KW"/>
</dbReference>